<dbReference type="Proteomes" id="UP000783863">
    <property type="component" value="Unassembled WGS sequence"/>
</dbReference>
<dbReference type="AlphaFoldDB" id="A0A8J8CAJ7"/>
<feature type="region of interest" description="Disordered" evidence="1">
    <location>
        <begin position="1"/>
        <end position="22"/>
    </location>
</feature>
<gene>
    <name evidence="3" type="ORF">EGD98_16890</name>
</gene>
<reference evidence="3" key="1">
    <citation type="submission" date="2021-06" db="EMBL/GenBank/DDBJ databases">
        <title>Halomicroarcula sp. F24A a new haloarchaeum isolated from saline soil.</title>
        <authorList>
            <person name="Duran-Viseras A."/>
            <person name="Sanchez-Porro C."/>
            <person name="Ventosa A."/>
        </authorList>
    </citation>
    <scope>NUCLEOTIDE SEQUENCE</scope>
    <source>
        <strain evidence="3">F24A</strain>
    </source>
</reference>
<evidence type="ECO:0000256" key="1">
    <source>
        <dbReference type="SAM" id="MobiDB-lite"/>
    </source>
</evidence>
<dbReference type="EMBL" id="RKLQ01000003">
    <property type="protein sequence ID" value="MBX0305339.1"/>
    <property type="molecule type" value="Genomic_DNA"/>
</dbReference>
<evidence type="ECO:0000313" key="3">
    <source>
        <dbReference type="EMBL" id="MBX0305339.1"/>
    </source>
</evidence>
<keyword evidence="4" id="KW-1185">Reference proteome</keyword>
<keyword evidence="2" id="KW-0812">Transmembrane</keyword>
<evidence type="ECO:0000313" key="4">
    <source>
        <dbReference type="Proteomes" id="UP000783863"/>
    </source>
</evidence>
<keyword evidence="2" id="KW-0472">Membrane</keyword>
<accession>A0A8J8CAJ7</accession>
<proteinExistence type="predicted"/>
<feature type="transmembrane region" description="Helical" evidence="2">
    <location>
        <begin position="173"/>
        <end position="191"/>
    </location>
</feature>
<keyword evidence="2" id="KW-1133">Transmembrane helix</keyword>
<evidence type="ECO:0000256" key="2">
    <source>
        <dbReference type="SAM" id="Phobius"/>
    </source>
</evidence>
<protein>
    <submittedName>
        <fullName evidence="3">Uncharacterized protein</fullName>
    </submittedName>
</protein>
<feature type="transmembrane region" description="Helical" evidence="2">
    <location>
        <begin position="148"/>
        <end position="166"/>
    </location>
</feature>
<sequence length="258" mass="27439">MSEEEATVEAGECTTVESGADAADADDAAASFLELDADLDTGQDPETGADSGHVADAERVPRERCPDGYPLGARTDEVLALTVDIGLDERVVYLAWPDEATDAPLVWYLDATGIELRELYGREVQLAEREGHTTLATPAEAPRGSGRWYGGVLGGAALSAGLLATLPAAGPTLGPPLGLLWGALTLVGLPYAVYRDAWYVRTHSDWDGGPLFWATLSALPLLNLVSVASYLYSRSKANFFGFEPSLRTRVVDAVRSLL</sequence>
<name>A0A8J8CAJ7_9EURY</name>
<dbReference type="RefSeq" id="WP_220589575.1">
    <property type="nucleotide sequence ID" value="NZ_RKLQ01000003.1"/>
</dbReference>
<organism evidence="3 4">
    <name type="scientific">Haloarcula salinisoli</name>
    <dbReference type="NCBI Taxonomy" id="2487746"/>
    <lineage>
        <taxon>Archaea</taxon>
        <taxon>Methanobacteriati</taxon>
        <taxon>Methanobacteriota</taxon>
        <taxon>Stenosarchaea group</taxon>
        <taxon>Halobacteria</taxon>
        <taxon>Halobacteriales</taxon>
        <taxon>Haloarculaceae</taxon>
        <taxon>Haloarcula</taxon>
    </lineage>
</organism>
<feature type="transmembrane region" description="Helical" evidence="2">
    <location>
        <begin position="211"/>
        <end position="232"/>
    </location>
</feature>
<comment type="caution">
    <text evidence="3">The sequence shown here is derived from an EMBL/GenBank/DDBJ whole genome shotgun (WGS) entry which is preliminary data.</text>
</comment>